<dbReference type="Proteomes" id="UP000547614">
    <property type="component" value="Unassembled WGS sequence"/>
</dbReference>
<reference evidence="2 3" key="1">
    <citation type="submission" date="2020-08" db="EMBL/GenBank/DDBJ databases">
        <title>Genomic Encyclopedia of Type Strains, Phase III (KMG-III): the genomes of soil and plant-associated and newly described type strains.</title>
        <authorList>
            <person name="Whitman W."/>
        </authorList>
    </citation>
    <scope>NUCLEOTIDE SEQUENCE [LARGE SCALE GENOMIC DNA]</scope>
    <source>
        <strain evidence="2 3">CECT 7282</strain>
    </source>
</reference>
<gene>
    <name evidence="1" type="ORF">FHR94_003683</name>
    <name evidence="2" type="ORF">FHR94_003897</name>
</gene>
<sequence>GETPRITKKVVQLNNDYIHQVIDVYHI</sequence>
<dbReference type="AlphaFoldDB" id="A0A839VEP8"/>
<accession>A0A839VEP8</accession>
<dbReference type="GO" id="GO:0051213">
    <property type="term" value="F:dioxygenase activity"/>
    <property type="evidence" value="ECO:0007669"/>
    <property type="project" value="UniProtKB-KW"/>
</dbReference>
<dbReference type="EMBL" id="JACHXP010000041">
    <property type="protein sequence ID" value="MBB3192598.1"/>
    <property type="molecule type" value="Genomic_DNA"/>
</dbReference>
<protein>
    <submittedName>
        <fullName evidence="2">3-phenylpropionate/cinnamic acid dioxygenase small subunit</fullName>
    </submittedName>
</protein>
<name>A0A839VEP8_9GAMM</name>
<comment type="caution">
    <text evidence="2">The sequence shown here is derived from an EMBL/GenBank/DDBJ whole genome shotgun (WGS) entry which is preliminary data.</text>
</comment>
<keyword evidence="3" id="KW-1185">Reference proteome</keyword>
<evidence type="ECO:0000313" key="3">
    <source>
        <dbReference type="Proteomes" id="UP000547614"/>
    </source>
</evidence>
<evidence type="ECO:0000313" key="2">
    <source>
        <dbReference type="EMBL" id="MBB3192598.1"/>
    </source>
</evidence>
<evidence type="ECO:0000313" key="1">
    <source>
        <dbReference type="EMBL" id="MBB3192395.1"/>
    </source>
</evidence>
<keyword evidence="2" id="KW-0223">Dioxygenase</keyword>
<organism evidence="2 3">
    <name type="scientific">Halomonas cerina</name>
    <dbReference type="NCBI Taxonomy" id="447424"/>
    <lineage>
        <taxon>Bacteria</taxon>
        <taxon>Pseudomonadati</taxon>
        <taxon>Pseudomonadota</taxon>
        <taxon>Gammaproteobacteria</taxon>
        <taxon>Oceanospirillales</taxon>
        <taxon>Halomonadaceae</taxon>
        <taxon>Halomonas</taxon>
    </lineage>
</organism>
<proteinExistence type="predicted"/>
<keyword evidence="2" id="KW-0560">Oxidoreductase</keyword>
<feature type="non-terminal residue" evidence="2">
    <location>
        <position position="1"/>
    </location>
</feature>
<dbReference type="EMBL" id="JACHXP010000027">
    <property type="protein sequence ID" value="MBB3192395.1"/>
    <property type="molecule type" value="Genomic_DNA"/>
</dbReference>